<organism evidence="1 2">
    <name type="scientific">Gossypium schwendimanii</name>
    <name type="common">Cotton</name>
    <dbReference type="NCBI Taxonomy" id="34291"/>
    <lineage>
        <taxon>Eukaryota</taxon>
        <taxon>Viridiplantae</taxon>
        <taxon>Streptophyta</taxon>
        <taxon>Embryophyta</taxon>
        <taxon>Tracheophyta</taxon>
        <taxon>Spermatophyta</taxon>
        <taxon>Magnoliopsida</taxon>
        <taxon>eudicotyledons</taxon>
        <taxon>Gunneridae</taxon>
        <taxon>Pentapetalae</taxon>
        <taxon>rosids</taxon>
        <taxon>malvids</taxon>
        <taxon>Malvales</taxon>
        <taxon>Malvaceae</taxon>
        <taxon>Malvoideae</taxon>
        <taxon>Gossypium</taxon>
    </lineage>
</organism>
<dbReference type="InterPro" id="IPR032675">
    <property type="entry name" value="LRR_dom_sf"/>
</dbReference>
<keyword evidence="2" id="KW-1185">Reference proteome</keyword>
<dbReference type="Proteomes" id="UP000593576">
    <property type="component" value="Unassembled WGS sequence"/>
</dbReference>
<sequence length="41" mass="4734">MERLRDLDLSRTTLKELPSSIENLIGLEELVLNNCENFVCL</sequence>
<protein>
    <submittedName>
        <fullName evidence="1">Uncharacterized protein</fullName>
    </submittedName>
</protein>
<evidence type="ECO:0000313" key="1">
    <source>
        <dbReference type="EMBL" id="MBA0877957.1"/>
    </source>
</evidence>
<reference evidence="1 2" key="1">
    <citation type="journal article" date="2019" name="Genome Biol. Evol.">
        <title>Insights into the evolution of the New World diploid cottons (Gossypium, subgenus Houzingenia) based on genome sequencing.</title>
        <authorList>
            <person name="Grover C.E."/>
            <person name="Arick M.A. 2nd"/>
            <person name="Thrash A."/>
            <person name="Conover J.L."/>
            <person name="Sanders W.S."/>
            <person name="Peterson D.G."/>
            <person name="Frelichowski J.E."/>
            <person name="Scheffler J.A."/>
            <person name="Scheffler B.E."/>
            <person name="Wendel J.F."/>
        </authorList>
    </citation>
    <scope>NUCLEOTIDE SEQUENCE [LARGE SCALE GENOMIC DNA]</scope>
    <source>
        <strain evidence="1">1</strain>
        <tissue evidence="1">Leaf</tissue>
    </source>
</reference>
<feature type="non-terminal residue" evidence="1">
    <location>
        <position position="41"/>
    </location>
</feature>
<name>A0A7J9N4C8_GOSSC</name>
<dbReference type="OrthoDB" id="1002095at2759"/>
<gene>
    <name evidence="1" type="ORF">Goshw_000364</name>
</gene>
<comment type="caution">
    <text evidence="1">The sequence shown here is derived from an EMBL/GenBank/DDBJ whole genome shotgun (WGS) entry which is preliminary data.</text>
</comment>
<proteinExistence type="predicted"/>
<evidence type="ECO:0000313" key="2">
    <source>
        <dbReference type="Proteomes" id="UP000593576"/>
    </source>
</evidence>
<dbReference type="EMBL" id="JABFAF010270044">
    <property type="protein sequence ID" value="MBA0877957.1"/>
    <property type="molecule type" value="Genomic_DNA"/>
</dbReference>
<dbReference type="SUPFAM" id="SSF52058">
    <property type="entry name" value="L domain-like"/>
    <property type="match status" value="1"/>
</dbReference>
<dbReference type="AlphaFoldDB" id="A0A7J9N4C8"/>
<dbReference type="Gene3D" id="3.80.10.10">
    <property type="entry name" value="Ribonuclease Inhibitor"/>
    <property type="match status" value="1"/>
</dbReference>
<accession>A0A7J9N4C8</accession>